<feature type="region of interest" description="Disordered" evidence="1">
    <location>
        <begin position="48"/>
        <end position="74"/>
    </location>
</feature>
<accession>A0A2T5LQX2</accession>
<gene>
    <name evidence="2" type="ORF">P175DRAFT_0511138</name>
</gene>
<comment type="caution">
    <text evidence="2">The sequence shown here is derived from an EMBL/GenBank/DDBJ whole genome shotgun (WGS) entry which is preliminary data.</text>
</comment>
<dbReference type="AlphaFoldDB" id="A0A2T5LQX2"/>
<dbReference type="EMBL" id="MSFN02000007">
    <property type="protein sequence ID" value="PTU18678.1"/>
    <property type="molecule type" value="Genomic_DNA"/>
</dbReference>
<dbReference type="Proteomes" id="UP000244073">
    <property type="component" value="Unassembled WGS sequence"/>
</dbReference>
<evidence type="ECO:0000313" key="3">
    <source>
        <dbReference type="Proteomes" id="UP000244073"/>
    </source>
</evidence>
<name>A0A2T5LQX2_9EURO</name>
<protein>
    <submittedName>
        <fullName evidence="2">Uncharacterized protein</fullName>
    </submittedName>
</protein>
<dbReference type="RefSeq" id="XP_040750070.1">
    <property type="nucleotide sequence ID" value="XM_040898572.1"/>
</dbReference>
<dbReference type="GeneID" id="63815454"/>
<reference evidence="2 3" key="1">
    <citation type="journal article" date="2018" name="Proc. Natl. Acad. Sci. U.S.A.">
        <title>Linking secondary metabolites to gene clusters through genome sequencing of six diverse Aspergillus species.</title>
        <authorList>
            <person name="Kaerboelling I."/>
            <person name="Vesth T.C."/>
            <person name="Frisvad J.C."/>
            <person name="Nybo J.L."/>
            <person name="Theobald S."/>
            <person name="Kuo A."/>
            <person name="Bowyer P."/>
            <person name="Matsuda Y."/>
            <person name="Mondo S."/>
            <person name="Lyhne E.K."/>
            <person name="Kogle M.E."/>
            <person name="Clum A."/>
            <person name="Lipzen A."/>
            <person name="Salamov A."/>
            <person name="Ngan C.Y."/>
            <person name="Daum C."/>
            <person name="Chiniquy J."/>
            <person name="Barry K."/>
            <person name="LaButti K."/>
            <person name="Haridas S."/>
            <person name="Simmons B.A."/>
            <person name="Magnuson J.K."/>
            <person name="Mortensen U.H."/>
            <person name="Larsen T.O."/>
            <person name="Grigoriev I.V."/>
            <person name="Baker S.E."/>
            <person name="Andersen M.R."/>
        </authorList>
    </citation>
    <scope>NUCLEOTIDE SEQUENCE [LARGE SCALE GENOMIC DNA]</scope>
    <source>
        <strain evidence="2 3">IBT 24754</strain>
    </source>
</reference>
<proteinExistence type="predicted"/>
<dbReference type="VEuPathDB" id="FungiDB:P175DRAFT_0511138"/>
<feature type="compositionally biased region" description="Basic and acidic residues" evidence="1">
    <location>
        <begin position="48"/>
        <end position="60"/>
    </location>
</feature>
<dbReference type="SUPFAM" id="SSF52540">
    <property type="entry name" value="P-loop containing nucleoside triphosphate hydrolases"/>
    <property type="match status" value="1"/>
</dbReference>
<dbReference type="InterPro" id="IPR027417">
    <property type="entry name" value="P-loop_NTPase"/>
</dbReference>
<evidence type="ECO:0000313" key="2">
    <source>
        <dbReference type="EMBL" id="PTU18678.1"/>
    </source>
</evidence>
<sequence length="591" mass="67375">MGTGKCTAHGLFGMINVACPCPAGLFMVSESAIETICQRCSHPLQDHRDFSPEPALKEESTSASNSEHAQEHVIKVTPKPTRCRRTSTVSELATALDDQDVIHVRGTPASGKTVLSQLLRDYYLENNRKVFLLEYWKPLDLSYSQDAWTEFFLRLQHRYPGYRSTEFFASKNVILVDEAQGSYTDFGFWNTVIKDRRSGIGYDIKICLFSSYGSPWTGLDSNKVVFTPATFGPPQRVTLTPQPDEGAPKIGLFFTEEEFNQAVDLLTTCQYEEKFNLDAEARRYLFALTDGHPGAVSSLVNLVHYMHRHNLKHGCCSTITKDYILDTLKDDAKVFTYLESQAVFRSFPRGRSFTSTAAAILSTILEEGNMLFEDEDIGMQTCYQNGWINRITMETNNTADIAILPSRLHEKYIEYTIGQESRSLPARFTKLDDLCLAVLGKFSTINLRYATKGKKISTAAKYTPIEAQYQDEFYRAFNLLVGRGVPICSEWSRTRDGRVDFYIPEKKWAIELLRDHDRVYEYVSRFKAGGSYYSWIEEGMIDDWIIIDCATSPPASGYPEPRLWNAVFTDDYTNLRVYDHQEELLSIRLKN</sequence>
<dbReference type="OrthoDB" id="2364732at2759"/>
<evidence type="ECO:0000256" key="1">
    <source>
        <dbReference type="SAM" id="MobiDB-lite"/>
    </source>
</evidence>
<organism evidence="2 3">
    <name type="scientific">Aspergillus ochraceoroseus IBT 24754</name>
    <dbReference type="NCBI Taxonomy" id="1392256"/>
    <lineage>
        <taxon>Eukaryota</taxon>
        <taxon>Fungi</taxon>
        <taxon>Dikarya</taxon>
        <taxon>Ascomycota</taxon>
        <taxon>Pezizomycotina</taxon>
        <taxon>Eurotiomycetes</taxon>
        <taxon>Eurotiomycetidae</taxon>
        <taxon>Eurotiales</taxon>
        <taxon>Aspergillaceae</taxon>
        <taxon>Aspergillus</taxon>
        <taxon>Aspergillus subgen. Nidulantes</taxon>
    </lineage>
</organism>